<reference evidence="1 2" key="1">
    <citation type="submission" date="2019-04" db="EMBL/GenBank/DDBJ databases">
        <authorList>
            <consortium name="Pathogen Informatics"/>
        </authorList>
    </citation>
    <scope>NUCLEOTIDE SEQUENCE [LARGE SCALE GENOMIC DNA]</scope>
    <source>
        <strain evidence="1 2">NCTC9185</strain>
    </source>
</reference>
<accession>A0A4U9DBQ6</accession>
<dbReference type="Proteomes" id="UP000339249">
    <property type="component" value="Unassembled WGS sequence"/>
</dbReference>
<evidence type="ECO:0000313" key="1">
    <source>
        <dbReference type="EMBL" id="VTN13423.1"/>
    </source>
</evidence>
<sequence length="83" mass="9530">MKTVRCWPAWISAESKKAGPSTRRRDNNWRLAPIHGKVPLNIRFETAPTEKAAAFIKEQAPVPDASGCHRRYRLCHYQLDLSK</sequence>
<keyword evidence="1" id="KW-0378">Hydrolase</keyword>
<dbReference type="GO" id="GO:0008254">
    <property type="term" value="F:3'-nucleotidase activity"/>
    <property type="evidence" value="ECO:0007669"/>
    <property type="project" value="UniProtKB-EC"/>
</dbReference>
<dbReference type="EC" id="3.1.3.6" evidence="1"/>
<dbReference type="AlphaFoldDB" id="A0A4U9DBQ6"/>
<proteinExistence type="predicted"/>
<evidence type="ECO:0000313" key="2">
    <source>
        <dbReference type="Proteomes" id="UP000339249"/>
    </source>
</evidence>
<gene>
    <name evidence="1" type="primary">cpdB_1</name>
    <name evidence="1" type="ORF">NCTC9185_05457</name>
</gene>
<name>A0A4U9DBQ6_RAOTE</name>
<dbReference type="EMBL" id="CABDVU010000001">
    <property type="protein sequence ID" value="VTN13423.1"/>
    <property type="molecule type" value="Genomic_DNA"/>
</dbReference>
<organism evidence="1 2">
    <name type="scientific">Raoultella terrigena</name>
    <name type="common">Klebsiella terrigena</name>
    <dbReference type="NCBI Taxonomy" id="577"/>
    <lineage>
        <taxon>Bacteria</taxon>
        <taxon>Pseudomonadati</taxon>
        <taxon>Pseudomonadota</taxon>
        <taxon>Gammaproteobacteria</taxon>
        <taxon>Enterobacterales</taxon>
        <taxon>Enterobacteriaceae</taxon>
        <taxon>Klebsiella/Raoultella group</taxon>
        <taxon>Raoultella</taxon>
    </lineage>
</organism>
<protein>
    <submittedName>
        <fullName evidence="1">2',3'-cyclic-nucleotide 2'-phosphodiesterase/3'-nucleotidase</fullName>
        <ecNumber evidence="1">3.1.3.6</ecNumber>
    </submittedName>
</protein>